<dbReference type="RefSeq" id="XP_008020585.1">
    <property type="nucleotide sequence ID" value="XM_008022394.1"/>
</dbReference>
<reference evidence="2 3" key="2">
    <citation type="journal article" date="2013" name="PLoS Genet.">
        <title>Comparative genome structure, secondary metabolite, and effector coding capacity across Cochliobolus pathogens.</title>
        <authorList>
            <person name="Condon B.J."/>
            <person name="Leng Y."/>
            <person name="Wu D."/>
            <person name="Bushley K.E."/>
            <person name="Ohm R.A."/>
            <person name="Otillar R."/>
            <person name="Martin J."/>
            <person name="Schackwitz W."/>
            <person name="Grimwood J."/>
            <person name="MohdZainudin N."/>
            <person name="Xue C."/>
            <person name="Wang R."/>
            <person name="Manning V.A."/>
            <person name="Dhillon B."/>
            <person name="Tu Z.J."/>
            <person name="Steffenson B.J."/>
            <person name="Salamov A."/>
            <person name="Sun H."/>
            <person name="Lowry S."/>
            <person name="LaButti K."/>
            <person name="Han J."/>
            <person name="Copeland A."/>
            <person name="Lindquist E."/>
            <person name="Barry K."/>
            <person name="Schmutz J."/>
            <person name="Baker S.E."/>
            <person name="Ciuffetti L.M."/>
            <person name="Grigoriev I.V."/>
            <person name="Zhong S."/>
            <person name="Turgeon B.G."/>
        </authorList>
    </citation>
    <scope>NUCLEOTIDE SEQUENCE [LARGE SCALE GENOMIC DNA]</scope>
    <source>
        <strain evidence="3">28A</strain>
    </source>
</reference>
<dbReference type="HOGENOM" id="CLU_1960932_0_0_1"/>
<sequence length="128" mass="13887">MPSLATQARCIGAPAKPIHGLRLCTAISRRKRRKPSWSQHAVAASRPAPAEPPNLRTRVGSSNVQGLSKVLRPPPRLFATVTFAAVAKPHFAYEFGKIGPLPRYKAYPPRVRARHVPSLCAPAQGPVE</sequence>
<organism evidence="2 3">
    <name type="scientific">Exserohilum turcicum (strain 28A)</name>
    <name type="common">Northern leaf blight fungus</name>
    <name type="synonym">Setosphaeria turcica</name>
    <dbReference type="NCBI Taxonomy" id="671987"/>
    <lineage>
        <taxon>Eukaryota</taxon>
        <taxon>Fungi</taxon>
        <taxon>Dikarya</taxon>
        <taxon>Ascomycota</taxon>
        <taxon>Pezizomycotina</taxon>
        <taxon>Dothideomycetes</taxon>
        <taxon>Pleosporomycetidae</taxon>
        <taxon>Pleosporales</taxon>
        <taxon>Pleosporineae</taxon>
        <taxon>Pleosporaceae</taxon>
        <taxon>Exserohilum</taxon>
    </lineage>
</organism>
<gene>
    <name evidence="2" type="ORF">SETTUDRAFT_162068</name>
</gene>
<evidence type="ECO:0000313" key="2">
    <source>
        <dbReference type="EMBL" id="EOA91309.1"/>
    </source>
</evidence>
<proteinExistence type="predicted"/>
<dbReference type="GeneID" id="19398268"/>
<name>R0KQL5_EXST2</name>
<evidence type="ECO:0000313" key="3">
    <source>
        <dbReference type="Proteomes" id="UP000016935"/>
    </source>
</evidence>
<dbReference type="AlphaFoldDB" id="R0KQL5"/>
<protein>
    <submittedName>
        <fullName evidence="2">Uncharacterized protein</fullName>
    </submittedName>
</protein>
<dbReference type="EMBL" id="KB908481">
    <property type="protein sequence ID" value="EOA91309.1"/>
    <property type="molecule type" value="Genomic_DNA"/>
</dbReference>
<keyword evidence="3" id="KW-1185">Reference proteome</keyword>
<accession>R0KQL5</accession>
<dbReference type="Proteomes" id="UP000016935">
    <property type="component" value="Unassembled WGS sequence"/>
</dbReference>
<evidence type="ECO:0000256" key="1">
    <source>
        <dbReference type="SAM" id="MobiDB-lite"/>
    </source>
</evidence>
<feature type="region of interest" description="Disordered" evidence="1">
    <location>
        <begin position="29"/>
        <end position="67"/>
    </location>
</feature>
<reference evidence="2 3" key="1">
    <citation type="journal article" date="2012" name="PLoS Pathog.">
        <title>Diverse lifestyles and strategies of plant pathogenesis encoded in the genomes of eighteen Dothideomycetes fungi.</title>
        <authorList>
            <person name="Ohm R.A."/>
            <person name="Feau N."/>
            <person name="Henrissat B."/>
            <person name="Schoch C.L."/>
            <person name="Horwitz B.A."/>
            <person name="Barry K.W."/>
            <person name="Condon B.J."/>
            <person name="Copeland A.C."/>
            <person name="Dhillon B."/>
            <person name="Glaser F."/>
            <person name="Hesse C.N."/>
            <person name="Kosti I."/>
            <person name="LaButti K."/>
            <person name="Lindquist E.A."/>
            <person name="Lucas S."/>
            <person name="Salamov A.A."/>
            <person name="Bradshaw R.E."/>
            <person name="Ciuffetti L."/>
            <person name="Hamelin R.C."/>
            <person name="Kema G.H.J."/>
            <person name="Lawrence C."/>
            <person name="Scott J.A."/>
            <person name="Spatafora J.W."/>
            <person name="Turgeon B.G."/>
            <person name="de Wit P.J.G.M."/>
            <person name="Zhong S."/>
            <person name="Goodwin S.B."/>
            <person name="Grigoriev I.V."/>
        </authorList>
    </citation>
    <scope>NUCLEOTIDE SEQUENCE [LARGE SCALE GENOMIC DNA]</scope>
    <source>
        <strain evidence="3">28A</strain>
    </source>
</reference>